<accession>A0A6J8CL45</accession>
<dbReference type="Proteomes" id="UP000507470">
    <property type="component" value="Unassembled WGS sequence"/>
</dbReference>
<feature type="signal peptide" evidence="2">
    <location>
        <begin position="1"/>
        <end position="21"/>
    </location>
</feature>
<feature type="compositionally biased region" description="Basic and acidic residues" evidence="1">
    <location>
        <begin position="52"/>
        <end position="61"/>
    </location>
</feature>
<evidence type="ECO:0000313" key="4">
    <source>
        <dbReference type="Proteomes" id="UP000507470"/>
    </source>
</evidence>
<organism evidence="3 4">
    <name type="scientific">Mytilus coruscus</name>
    <name type="common">Sea mussel</name>
    <dbReference type="NCBI Taxonomy" id="42192"/>
    <lineage>
        <taxon>Eukaryota</taxon>
        <taxon>Metazoa</taxon>
        <taxon>Spiralia</taxon>
        <taxon>Lophotrochozoa</taxon>
        <taxon>Mollusca</taxon>
        <taxon>Bivalvia</taxon>
        <taxon>Autobranchia</taxon>
        <taxon>Pteriomorphia</taxon>
        <taxon>Mytilida</taxon>
        <taxon>Mytiloidea</taxon>
        <taxon>Mytilidae</taxon>
        <taxon>Mytilinae</taxon>
        <taxon>Mytilus</taxon>
    </lineage>
</organism>
<feature type="compositionally biased region" description="Basic and acidic residues" evidence="1">
    <location>
        <begin position="264"/>
        <end position="326"/>
    </location>
</feature>
<feature type="compositionally biased region" description="Basic and acidic residues" evidence="1">
    <location>
        <begin position="213"/>
        <end position="225"/>
    </location>
</feature>
<proteinExistence type="predicted"/>
<sequence length="376" mass="42819">MASYGEVVIAVVLILSHQVLMKPTEVEKENKEVTNLEKELESQKPTITKSSDNSEDKDHGEWGNAAKGIDVGNVIRDVLLTLRDHPEIVRKLIADEERNLAEQVLSSEHDTGSDKDDIVLPVDLPPRDFQLPPPQLQQAPKKVVKKMGSYNEINKRQKEKPEETIDMTFPVEGGSFEADDIINQDSDEMKLIKDIDNTEQLKEGGSNQITYADLKRNEDSSKSEETSESDESNASEELSKAEYWKTYKNYGNQRHKPRQHKSRHWMDHKDKNGDENSHEILSKAEFWKNHRANNEKQKNDQSKGDFWKNYGKQKDSGSNSEDKDNVDSPELGDTDSSNGSSKDKTASSRSSKSKASDENERDLYKLTKEEKHRSVM</sequence>
<dbReference type="AlphaFoldDB" id="A0A6J8CL45"/>
<feature type="region of interest" description="Disordered" evidence="1">
    <location>
        <begin position="104"/>
        <end position="137"/>
    </location>
</feature>
<reference evidence="3 4" key="1">
    <citation type="submission" date="2020-06" db="EMBL/GenBank/DDBJ databases">
        <authorList>
            <person name="Li R."/>
            <person name="Bekaert M."/>
        </authorList>
    </citation>
    <scope>NUCLEOTIDE SEQUENCE [LARGE SCALE GENOMIC DNA]</scope>
    <source>
        <strain evidence="4">wild</strain>
    </source>
</reference>
<feature type="compositionally biased region" description="Basic and acidic residues" evidence="1">
    <location>
        <begin position="354"/>
        <end position="376"/>
    </location>
</feature>
<feature type="compositionally biased region" description="Basic and acidic residues" evidence="1">
    <location>
        <begin position="107"/>
        <end position="118"/>
    </location>
</feature>
<feature type="compositionally biased region" description="Basic residues" evidence="1">
    <location>
        <begin position="253"/>
        <end position="263"/>
    </location>
</feature>
<keyword evidence="4" id="KW-1185">Reference proteome</keyword>
<feature type="compositionally biased region" description="Basic and acidic residues" evidence="1">
    <location>
        <begin position="31"/>
        <end position="42"/>
    </location>
</feature>
<dbReference type="EMBL" id="CACVKT020005642">
    <property type="protein sequence ID" value="CAC5396755.1"/>
    <property type="molecule type" value="Genomic_DNA"/>
</dbReference>
<evidence type="ECO:0000256" key="2">
    <source>
        <dbReference type="SAM" id="SignalP"/>
    </source>
</evidence>
<evidence type="ECO:0000313" key="3">
    <source>
        <dbReference type="EMBL" id="CAC5396755.1"/>
    </source>
</evidence>
<feature type="region of interest" description="Disordered" evidence="1">
    <location>
        <begin position="31"/>
        <end position="65"/>
    </location>
</feature>
<gene>
    <name evidence="3" type="ORF">MCOR_31273</name>
</gene>
<dbReference type="OrthoDB" id="6117566at2759"/>
<keyword evidence="2" id="KW-0732">Signal</keyword>
<evidence type="ECO:0000256" key="1">
    <source>
        <dbReference type="SAM" id="MobiDB-lite"/>
    </source>
</evidence>
<feature type="chain" id="PRO_5026720035" evidence="2">
    <location>
        <begin position="22"/>
        <end position="376"/>
    </location>
</feature>
<name>A0A6J8CL45_MYTCO</name>
<feature type="region of interest" description="Disordered" evidence="1">
    <location>
        <begin position="202"/>
        <end position="376"/>
    </location>
</feature>
<protein>
    <submittedName>
        <fullName evidence="3">Uncharacterized protein</fullName>
    </submittedName>
</protein>